<keyword evidence="7" id="KW-1185">Reference proteome</keyword>
<reference evidence="6 7" key="1">
    <citation type="submission" date="2020-03" db="EMBL/GenBank/DDBJ databases">
        <authorList>
            <person name="Wang L."/>
            <person name="He N."/>
            <person name="Li Y."/>
            <person name="Fang Y."/>
            <person name="Zhang F."/>
        </authorList>
    </citation>
    <scope>NUCLEOTIDE SEQUENCE [LARGE SCALE GENOMIC DNA]</scope>
    <source>
        <strain evidence="7">hsmgli-8</strain>
    </source>
</reference>
<feature type="transmembrane region" description="Helical" evidence="4">
    <location>
        <begin position="134"/>
        <end position="154"/>
    </location>
</feature>
<feature type="transmembrane region" description="Helical" evidence="4">
    <location>
        <begin position="237"/>
        <end position="255"/>
    </location>
</feature>
<feature type="transmembrane region" description="Helical" evidence="4">
    <location>
        <begin position="103"/>
        <end position="122"/>
    </location>
</feature>
<dbReference type="Proteomes" id="UP000746535">
    <property type="component" value="Unassembled WGS sequence"/>
</dbReference>
<feature type="transmembrane region" description="Helical" evidence="4">
    <location>
        <begin position="201"/>
        <end position="225"/>
    </location>
</feature>
<dbReference type="CDD" id="cd17477">
    <property type="entry name" value="MFS_YcaD_like"/>
    <property type="match status" value="1"/>
</dbReference>
<accession>A0ABX0YMD8</accession>
<feature type="transmembrane region" description="Helical" evidence="4">
    <location>
        <begin position="322"/>
        <end position="345"/>
    </location>
</feature>
<dbReference type="Pfam" id="PF07690">
    <property type="entry name" value="MFS_1"/>
    <property type="match status" value="1"/>
</dbReference>
<keyword evidence="2 4" id="KW-1133">Transmembrane helix</keyword>
<feature type="domain" description="Major facilitator superfamily (MFS) profile" evidence="5">
    <location>
        <begin position="8"/>
        <end position="377"/>
    </location>
</feature>
<dbReference type="InterPro" id="IPR020846">
    <property type="entry name" value="MFS_dom"/>
</dbReference>
<name>A0ABX0YMD8_9PSED</name>
<organism evidence="6 7">
    <name type="scientific">Pseudomonas quercus</name>
    <dbReference type="NCBI Taxonomy" id="2722792"/>
    <lineage>
        <taxon>Bacteria</taxon>
        <taxon>Pseudomonadati</taxon>
        <taxon>Pseudomonadota</taxon>
        <taxon>Gammaproteobacteria</taxon>
        <taxon>Pseudomonadales</taxon>
        <taxon>Pseudomonadaceae</taxon>
        <taxon>Pseudomonas</taxon>
    </lineage>
</organism>
<feature type="transmembrane region" description="Helical" evidence="4">
    <location>
        <begin position="72"/>
        <end position="91"/>
    </location>
</feature>
<gene>
    <name evidence="6" type="ORF">HBH25_20940</name>
</gene>
<dbReference type="InterPro" id="IPR011701">
    <property type="entry name" value="MFS"/>
</dbReference>
<dbReference type="InterPro" id="IPR036259">
    <property type="entry name" value="MFS_trans_sf"/>
</dbReference>
<dbReference type="PANTHER" id="PTHR23521">
    <property type="entry name" value="TRANSPORTER MFS SUPERFAMILY"/>
    <property type="match status" value="1"/>
</dbReference>
<evidence type="ECO:0000313" key="6">
    <source>
        <dbReference type="EMBL" id="NJP03307.1"/>
    </source>
</evidence>
<evidence type="ECO:0000256" key="3">
    <source>
        <dbReference type="ARBA" id="ARBA00023136"/>
    </source>
</evidence>
<dbReference type="Gene3D" id="1.20.1250.20">
    <property type="entry name" value="MFS general substrate transporter like domains"/>
    <property type="match status" value="2"/>
</dbReference>
<proteinExistence type="predicted"/>
<evidence type="ECO:0000256" key="2">
    <source>
        <dbReference type="ARBA" id="ARBA00022989"/>
    </source>
</evidence>
<feature type="transmembrane region" description="Helical" evidence="4">
    <location>
        <begin position="267"/>
        <end position="286"/>
    </location>
</feature>
<evidence type="ECO:0000313" key="7">
    <source>
        <dbReference type="Proteomes" id="UP000746535"/>
    </source>
</evidence>
<feature type="transmembrane region" description="Helical" evidence="4">
    <location>
        <begin position="357"/>
        <end position="374"/>
    </location>
</feature>
<evidence type="ECO:0000256" key="4">
    <source>
        <dbReference type="SAM" id="Phobius"/>
    </source>
</evidence>
<evidence type="ECO:0000256" key="1">
    <source>
        <dbReference type="ARBA" id="ARBA00022692"/>
    </source>
</evidence>
<dbReference type="SUPFAM" id="SSF103473">
    <property type="entry name" value="MFS general substrate transporter"/>
    <property type="match status" value="1"/>
</dbReference>
<sequence length="424" mass="44436">MSVQLLSMALAPLLGLFIMSISSALMSSLTTLRLDAMGFSATMVGVVSSAYFIGLSLGSVFNERLISRIGHIRAYSCFAALIAVTISLQGLCSDPWIWSALRLVNGWAIVGVYLVVESWLLLVADPKIRGRLLAIYMIALYSAGLLGQLSLGTVMGAGDAVPFTIAAMLASLSLIPIVMLPRVTPLVERAEPLPPGKLLQITPTSVMGCFGSGVAIAAVYTLLPLYLQNIGLNVTDVGHMMAAVIFGAMVLQYPVGRWSDRRDRQTVLIILGAACAVLSVAAVVVSPGGWPMLLVMFLLGGGVFAVYPVAVSHAADSAPDGALVRMIQGLLLINSLGSAVSPMAISPIMTWAGPSGLFWAFAVINLAMVAFFVWRRSAHPVPVASAPFAAAAQYSATGVELRVTEDLAHAVQAHAAEEEAAQAG</sequence>
<dbReference type="InterPro" id="IPR047200">
    <property type="entry name" value="MFS_YcaD-like"/>
</dbReference>
<feature type="transmembrane region" description="Helical" evidence="4">
    <location>
        <begin position="160"/>
        <end position="180"/>
    </location>
</feature>
<dbReference type="PROSITE" id="PS50850">
    <property type="entry name" value="MFS"/>
    <property type="match status" value="1"/>
</dbReference>
<feature type="transmembrane region" description="Helical" evidence="4">
    <location>
        <begin position="36"/>
        <end position="60"/>
    </location>
</feature>
<keyword evidence="3 4" id="KW-0472">Membrane</keyword>
<dbReference type="EMBL" id="JAAVJI010000017">
    <property type="protein sequence ID" value="NJP03307.1"/>
    <property type="molecule type" value="Genomic_DNA"/>
</dbReference>
<dbReference type="RefSeq" id="WP_168085873.1">
    <property type="nucleotide sequence ID" value="NZ_JAAVJI010000017.1"/>
</dbReference>
<protein>
    <submittedName>
        <fullName evidence="6">MFS transporter</fullName>
    </submittedName>
</protein>
<evidence type="ECO:0000259" key="5">
    <source>
        <dbReference type="PROSITE" id="PS50850"/>
    </source>
</evidence>
<dbReference type="PANTHER" id="PTHR23521:SF3">
    <property type="entry name" value="MFS TRANSPORTER"/>
    <property type="match status" value="1"/>
</dbReference>
<feature type="transmembrane region" description="Helical" evidence="4">
    <location>
        <begin position="292"/>
        <end position="310"/>
    </location>
</feature>
<keyword evidence="1 4" id="KW-0812">Transmembrane</keyword>
<comment type="caution">
    <text evidence="6">The sequence shown here is derived from an EMBL/GenBank/DDBJ whole genome shotgun (WGS) entry which is preliminary data.</text>
</comment>